<accession>A0A6C0GMG2</accession>
<dbReference type="Gene3D" id="3.20.20.70">
    <property type="entry name" value="Aldolase class I"/>
    <property type="match status" value="1"/>
</dbReference>
<dbReference type="GO" id="GO:0000107">
    <property type="term" value="F:imidazoleglycerol-phosphate synthase activity"/>
    <property type="evidence" value="ECO:0007669"/>
    <property type="project" value="TreeGrafter"/>
</dbReference>
<dbReference type="PANTHER" id="PTHR21235">
    <property type="entry name" value="IMIDAZOLE GLYCEROL PHOSPHATE SYNTHASE SUBUNIT HISF/H IGP SYNTHASE SUBUNIT HISF/H"/>
    <property type="match status" value="1"/>
</dbReference>
<keyword evidence="2 5" id="KW-0028">Amino-acid biosynthesis</keyword>
<evidence type="ECO:0000256" key="2">
    <source>
        <dbReference type="ARBA" id="ARBA00022605"/>
    </source>
</evidence>
<dbReference type="InterPro" id="IPR006062">
    <property type="entry name" value="His_biosynth"/>
</dbReference>
<sequence length="132" mass="14349">MFGSQCITIAVDAKRQGEDYKIYNKLGIDVSLSDFIKQCADRGAGEVIVNSVDNDGMMNGFDLELIKKAEQLTSLPIIACGGGGNPTHYSQLFQETSIEAVASASIFHFTQYTPNDIKRTLESLGKPVRITA</sequence>
<dbReference type="PANTHER" id="PTHR21235:SF2">
    <property type="entry name" value="IMIDAZOLE GLYCEROL PHOSPHATE SYNTHASE HISHF"/>
    <property type="match status" value="1"/>
</dbReference>
<keyword evidence="3 5" id="KW-0368">Histidine biosynthesis</keyword>
<organism evidence="6 7">
    <name type="scientific">Rhodocytophaga rosea</name>
    <dbReference type="NCBI Taxonomy" id="2704465"/>
    <lineage>
        <taxon>Bacteria</taxon>
        <taxon>Pseudomonadati</taxon>
        <taxon>Bacteroidota</taxon>
        <taxon>Cytophagia</taxon>
        <taxon>Cytophagales</taxon>
        <taxon>Rhodocytophagaceae</taxon>
        <taxon>Rhodocytophaga</taxon>
    </lineage>
</organism>
<comment type="similarity">
    <text evidence="1 5">Belongs to the HisA/HisF family.</text>
</comment>
<keyword evidence="7" id="KW-1185">Reference proteome</keyword>
<dbReference type="InterPro" id="IPR013785">
    <property type="entry name" value="Aldolase_TIM"/>
</dbReference>
<dbReference type="Pfam" id="PF00977">
    <property type="entry name" value="His_biosynth"/>
    <property type="match status" value="1"/>
</dbReference>
<dbReference type="SUPFAM" id="SSF51366">
    <property type="entry name" value="Ribulose-phoshate binding barrel"/>
    <property type="match status" value="1"/>
</dbReference>
<proteinExistence type="inferred from homology"/>
<evidence type="ECO:0000313" key="7">
    <source>
        <dbReference type="Proteomes" id="UP000480178"/>
    </source>
</evidence>
<comment type="pathway">
    <text evidence="4">Amino-acid biosynthesis.</text>
</comment>
<reference evidence="6 7" key="1">
    <citation type="submission" date="2020-01" db="EMBL/GenBank/DDBJ databases">
        <authorList>
            <person name="Kim M.K."/>
        </authorList>
    </citation>
    <scope>NUCLEOTIDE SEQUENCE [LARGE SCALE GENOMIC DNA]</scope>
    <source>
        <strain evidence="6 7">172606-1</strain>
    </source>
</reference>
<dbReference type="Proteomes" id="UP000480178">
    <property type="component" value="Chromosome"/>
</dbReference>
<evidence type="ECO:0000256" key="4">
    <source>
        <dbReference type="ARBA" id="ARBA00029440"/>
    </source>
</evidence>
<dbReference type="AlphaFoldDB" id="A0A6C0GMG2"/>
<evidence type="ECO:0000256" key="5">
    <source>
        <dbReference type="RuleBase" id="RU003657"/>
    </source>
</evidence>
<gene>
    <name evidence="6" type="ORF">GXP67_20290</name>
</gene>
<dbReference type="KEGG" id="rhoz:GXP67_20290"/>
<dbReference type="EMBL" id="CP048222">
    <property type="protein sequence ID" value="QHT68820.1"/>
    <property type="molecule type" value="Genomic_DNA"/>
</dbReference>
<evidence type="ECO:0000256" key="3">
    <source>
        <dbReference type="ARBA" id="ARBA00023102"/>
    </source>
</evidence>
<dbReference type="InterPro" id="IPR011060">
    <property type="entry name" value="RibuloseP-bd_barrel"/>
</dbReference>
<name>A0A6C0GMG2_9BACT</name>
<evidence type="ECO:0000256" key="1">
    <source>
        <dbReference type="ARBA" id="ARBA00009667"/>
    </source>
</evidence>
<evidence type="ECO:0008006" key="8">
    <source>
        <dbReference type="Google" id="ProtNLM"/>
    </source>
</evidence>
<dbReference type="InterPro" id="IPR050064">
    <property type="entry name" value="IGPS_HisA/HisF"/>
</dbReference>
<dbReference type="GO" id="GO:0000105">
    <property type="term" value="P:L-histidine biosynthetic process"/>
    <property type="evidence" value="ECO:0007669"/>
    <property type="project" value="UniProtKB-KW"/>
</dbReference>
<evidence type="ECO:0000313" key="6">
    <source>
        <dbReference type="EMBL" id="QHT68820.1"/>
    </source>
</evidence>
<protein>
    <recommendedName>
        <fullName evidence="8">Imidazole glycerol phosphate synthase subunit HisF</fullName>
    </recommendedName>
</protein>